<dbReference type="InterPro" id="IPR029058">
    <property type="entry name" value="AB_hydrolase_fold"/>
</dbReference>
<evidence type="ECO:0000259" key="6">
    <source>
        <dbReference type="Pfam" id="PF00561"/>
    </source>
</evidence>
<protein>
    <submittedName>
        <fullName evidence="7">Alpha/beta hydrolase</fullName>
    </submittedName>
</protein>
<dbReference type="RefSeq" id="WP_345365026.1">
    <property type="nucleotide sequence ID" value="NZ_BAABII010000012.1"/>
</dbReference>
<name>A0ABV4CFD8_9PSEU</name>
<feature type="region of interest" description="Disordered" evidence="4">
    <location>
        <begin position="169"/>
        <end position="191"/>
    </location>
</feature>
<feature type="region of interest" description="Disordered" evidence="4">
    <location>
        <begin position="20"/>
        <end position="46"/>
    </location>
</feature>
<comment type="similarity">
    <text evidence="1">Belongs to the peptidase S33 family.</text>
</comment>
<comment type="caution">
    <text evidence="7">The sequence shown here is derived from an EMBL/GenBank/DDBJ whole genome shotgun (WGS) entry which is preliminary data.</text>
</comment>
<accession>A0ABV4CFD8</accession>
<keyword evidence="2 5" id="KW-0732">Signal</keyword>
<proteinExistence type="inferred from homology"/>
<dbReference type="Gene3D" id="3.40.50.1820">
    <property type="entry name" value="alpha/beta hydrolase"/>
    <property type="match status" value="1"/>
</dbReference>
<evidence type="ECO:0000256" key="1">
    <source>
        <dbReference type="ARBA" id="ARBA00010088"/>
    </source>
</evidence>
<keyword evidence="8" id="KW-1185">Reference proteome</keyword>
<dbReference type="Pfam" id="PF00561">
    <property type="entry name" value="Abhydrolase_1"/>
    <property type="match status" value="1"/>
</dbReference>
<feature type="chain" id="PRO_5045218017" evidence="5">
    <location>
        <begin position="21"/>
        <end position="529"/>
    </location>
</feature>
<dbReference type="PROSITE" id="PS51257">
    <property type="entry name" value="PROKAR_LIPOPROTEIN"/>
    <property type="match status" value="1"/>
</dbReference>
<dbReference type="PANTHER" id="PTHR43248">
    <property type="entry name" value="2-SUCCINYL-6-HYDROXY-2,4-CYCLOHEXADIENE-1-CARBOXYLATE SYNTHASE"/>
    <property type="match status" value="1"/>
</dbReference>
<evidence type="ECO:0000256" key="3">
    <source>
        <dbReference type="ARBA" id="ARBA00022801"/>
    </source>
</evidence>
<dbReference type="PANTHER" id="PTHR43248:SF29">
    <property type="entry name" value="TRIPEPTIDYL AMINOPEPTIDASE"/>
    <property type="match status" value="1"/>
</dbReference>
<organism evidence="7 8">
    <name type="scientific">Saccharopolyspora cebuensis</name>
    <dbReference type="NCBI Taxonomy" id="418759"/>
    <lineage>
        <taxon>Bacteria</taxon>
        <taxon>Bacillati</taxon>
        <taxon>Actinomycetota</taxon>
        <taxon>Actinomycetes</taxon>
        <taxon>Pseudonocardiales</taxon>
        <taxon>Pseudonocardiaceae</taxon>
        <taxon>Saccharopolyspora</taxon>
    </lineage>
</organism>
<feature type="domain" description="AB hydrolase-1" evidence="6">
    <location>
        <begin position="116"/>
        <end position="501"/>
    </location>
</feature>
<reference evidence="7 8" key="1">
    <citation type="submission" date="2024-08" db="EMBL/GenBank/DDBJ databases">
        <title>Genome mining of Saccharopolyspora cebuensis PGLac3 from Nigerian medicinal plant.</title>
        <authorList>
            <person name="Ezeobiora C.E."/>
            <person name="Igbokwe N.H."/>
            <person name="Amin D.H."/>
            <person name="Mendie U.E."/>
        </authorList>
    </citation>
    <scope>NUCLEOTIDE SEQUENCE [LARGE SCALE GENOMIC DNA]</scope>
    <source>
        <strain evidence="7 8">PGLac3</strain>
    </source>
</reference>
<dbReference type="GO" id="GO:0016787">
    <property type="term" value="F:hydrolase activity"/>
    <property type="evidence" value="ECO:0007669"/>
    <property type="project" value="UniProtKB-KW"/>
</dbReference>
<dbReference type="Proteomes" id="UP001564626">
    <property type="component" value="Unassembled WGS sequence"/>
</dbReference>
<dbReference type="InterPro" id="IPR000073">
    <property type="entry name" value="AB_hydrolase_1"/>
</dbReference>
<evidence type="ECO:0000256" key="2">
    <source>
        <dbReference type="ARBA" id="ARBA00022729"/>
    </source>
</evidence>
<gene>
    <name evidence="7" type="ORF">AB8O55_10425</name>
</gene>
<feature type="compositionally biased region" description="Basic and acidic residues" evidence="4">
    <location>
        <begin position="170"/>
        <end position="179"/>
    </location>
</feature>
<evidence type="ECO:0000313" key="7">
    <source>
        <dbReference type="EMBL" id="MEY8039811.1"/>
    </source>
</evidence>
<keyword evidence="3 7" id="KW-0378">Hydrolase</keyword>
<dbReference type="EMBL" id="JBGEHV010000014">
    <property type="protein sequence ID" value="MEY8039811.1"/>
    <property type="molecule type" value="Genomic_DNA"/>
</dbReference>
<dbReference type="InterPro" id="IPR051601">
    <property type="entry name" value="Serine_prot/Carboxylest_S33"/>
</dbReference>
<evidence type="ECO:0000256" key="5">
    <source>
        <dbReference type="SAM" id="SignalP"/>
    </source>
</evidence>
<evidence type="ECO:0000256" key="4">
    <source>
        <dbReference type="SAM" id="MobiDB-lite"/>
    </source>
</evidence>
<dbReference type="SUPFAM" id="SSF53474">
    <property type="entry name" value="alpha/beta-Hydrolases"/>
    <property type="match status" value="1"/>
</dbReference>
<sequence length="529" mass="55783">MPRLLTVIGTLLLLATTACAPPDGGGDEPLRPHTEQRGPAGPVPPGLERFYGQRLSWGPCAPYASSASDRIAFQEPGLECARMEAPVDYADPDGPTLSLGVLRRPAADQQDRIGSLVVNPGGPGASGMSSAATMSAAVAGGELGERFDFVGFDPRGVGASEPAVQCLTGPERDAERLDSDADTSPSGVAETEQEARAYAAKCAERSGTELLANIGTRDVARDLDVLRSVLGDPKLTYLGFSYGTRIGSEYAEEFPGNVRALLLDGAIDPTQSAVDSLVAQGAGFQRAFDDFAVWCTRRPDCALGDDPGAAVRRFQQLTRPLVDQPVPAGRGRQLSYGDATTAAVQALYAPSLWEYLDLGLRGLRDGDGEMLLALADQYYQRGAGGNYANTMDAFDAVHCVDDARVLDPAVLREADRRYREAAPFLDDGNPPSGARDTCAFWPVPVTGEQDPPEVGKLPPVLVVSTTGDPATPYRAGVALAEALRGRLLTFEGTQHTAFLQGNACVDQAGTDYLVDLELPAPGARCSAGR</sequence>
<feature type="signal peptide" evidence="5">
    <location>
        <begin position="1"/>
        <end position="20"/>
    </location>
</feature>
<evidence type="ECO:0000313" key="8">
    <source>
        <dbReference type="Proteomes" id="UP001564626"/>
    </source>
</evidence>